<dbReference type="Proteomes" id="UP000484875">
    <property type="component" value="Unassembled WGS sequence"/>
</dbReference>
<dbReference type="NCBIfam" id="NF038126">
    <property type="entry name" value="PEP_CTERM_FxDxF"/>
    <property type="match status" value="1"/>
</dbReference>
<feature type="signal peptide" evidence="1">
    <location>
        <begin position="1"/>
        <end position="24"/>
    </location>
</feature>
<dbReference type="AlphaFoldDB" id="A0A845HJS0"/>
<comment type="caution">
    <text evidence="3">The sequence shown here is derived from an EMBL/GenBank/DDBJ whole genome shotgun (WGS) entry which is preliminary data.</text>
</comment>
<name>A0A845HJS0_9BURK</name>
<sequence length="176" mass="18111">MKNTMTALAALALAGAGWAPLALAADVSRAAQVIDLSPGVASFTRTIDGGNAGITFVDRYDFTLTATSTLAALLSGFNSPDFGGVSFNNFSLANSAGLSMNGFKVVDQGGVQTWRLLAQPLVADSYHLLVSGSVLNARPVTYVGALAVSAVPEPQTYALLAGGLGLLGYMVRRRKA</sequence>
<feature type="domain" description="Ice-binding protein C-terminal" evidence="2">
    <location>
        <begin position="150"/>
        <end position="174"/>
    </location>
</feature>
<keyword evidence="4" id="KW-1185">Reference proteome</keyword>
<dbReference type="RefSeq" id="WP_161090274.1">
    <property type="nucleotide sequence ID" value="NZ_WWCV01000020.1"/>
</dbReference>
<protein>
    <submittedName>
        <fullName evidence="3">PEP-CTERM sorting domain-containing protein</fullName>
    </submittedName>
</protein>
<feature type="chain" id="PRO_5032587693" evidence="1">
    <location>
        <begin position="25"/>
        <end position="176"/>
    </location>
</feature>
<dbReference type="Pfam" id="PF07589">
    <property type="entry name" value="PEP-CTERM"/>
    <property type="match status" value="1"/>
</dbReference>
<dbReference type="InterPro" id="IPR013424">
    <property type="entry name" value="Ice-binding_C"/>
</dbReference>
<evidence type="ECO:0000313" key="3">
    <source>
        <dbReference type="EMBL" id="MYN17663.1"/>
    </source>
</evidence>
<organism evidence="3 4">
    <name type="scientific">Duganella vulcania</name>
    <dbReference type="NCBI Taxonomy" id="2692166"/>
    <lineage>
        <taxon>Bacteria</taxon>
        <taxon>Pseudomonadati</taxon>
        <taxon>Pseudomonadota</taxon>
        <taxon>Betaproteobacteria</taxon>
        <taxon>Burkholderiales</taxon>
        <taxon>Oxalobacteraceae</taxon>
        <taxon>Telluria group</taxon>
        <taxon>Duganella</taxon>
    </lineage>
</organism>
<evidence type="ECO:0000256" key="1">
    <source>
        <dbReference type="SAM" id="SignalP"/>
    </source>
</evidence>
<dbReference type="EMBL" id="WWCV01000020">
    <property type="protein sequence ID" value="MYN17663.1"/>
    <property type="molecule type" value="Genomic_DNA"/>
</dbReference>
<evidence type="ECO:0000313" key="4">
    <source>
        <dbReference type="Proteomes" id="UP000484875"/>
    </source>
</evidence>
<evidence type="ECO:0000259" key="2">
    <source>
        <dbReference type="Pfam" id="PF07589"/>
    </source>
</evidence>
<accession>A0A845HJS0</accession>
<reference evidence="3 4" key="1">
    <citation type="submission" date="2019-12" db="EMBL/GenBank/DDBJ databases">
        <title>Novel species isolated from a subtropical stream in China.</title>
        <authorList>
            <person name="Lu H."/>
        </authorList>
    </citation>
    <scope>NUCLEOTIDE SEQUENCE [LARGE SCALE GENOMIC DNA]</scope>
    <source>
        <strain evidence="3 4">FT107W</strain>
    </source>
</reference>
<dbReference type="NCBIfam" id="TIGR02595">
    <property type="entry name" value="PEP_CTERM"/>
    <property type="match status" value="1"/>
</dbReference>
<keyword evidence="1" id="KW-0732">Signal</keyword>
<gene>
    <name evidence="3" type="ORF">GTP81_12945</name>
</gene>
<proteinExistence type="predicted"/>